<dbReference type="EMBL" id="CP017675">
    <property type="protein sequence ID" value="APB33347.1"/>
    <property type="molecule type" value="Genomic_DNA"/>
</dbReference>
<dbReference type="STRING" id="1188229.GlitD10_1027"/>
<keyword evidence="1" id="KW-1133">Transmembrane helix</keyword>
<sequence length="158" mass="16923">MEVQVQALLKPAADFFASFNFPEPIVHWGHPLMMGIVLVFMGSFAAVTGWRGRLATDPQVAQTAWGEHRKLVPWLYVFLASGYSGGVLSLVMQGQEILHSPHFVTGTVVLAGLTVNALLSLAMRGQAVTRTLHAYLGSATLAVAVVHIALGVKLGLSF</sequence>
<name>A0A1J0ABP5_9CYAN</name>
<feature type="transmembrane region" description="Helical" evidence="1">
    <location>
        <begin position="103"/>
        <end position="122"/>
    </location>
</feature>
<dbReference type="GO" id="GO:0016020">
    <property type="term" value="C:membrane"/>
    <property type="evidence" value="ECO:0007669"/>
    <property type="project" value="TreeGrafter"/>
</dbReference>
<dbReference type="KEGG" id="glt:GlitD10_1027"/>
<dbReference type="Pfam" id="PF13301">
    <property type="entry name" value="DUF4079"/>
    <property type="match status" value="1"/>
</dbReference>
<keyword evidence="1" id="KW-0812">Transmembrane</keyword>
<feature type="transmembrane region" description="Helical" evidence="1">
    <location>
        <begin position="134"/>
        <end position="156"/>
    </location>
</feature>
<proteinExistence type="predicted"/>
<evidence type="ECO:0000313" key="3">
    <source>
        <dbReference type="Proteomes" id="UP000180235"/>
    </source>
</evidence>
<evidence type="ECO:0000256" key="1">
    <source>
        <dbReference type="SAM" id="Phobius"/>
    </source>
</evidence>
<dbReference type="RefSeq" id="WP_071453941.1">
    <property type="nucleotide sequence ID" value="NZ_CP017675.1"/>
</dbReference>
<dbReference type="InterPro" id="IPR025067">
    <property type="entry name" value="DUF4079"/>
</dbReference>
<evidence type="ECO:0000313" key="2">
    <source>
        <dbReference type="EMBL" id="APB33347.1"/>
    </source>
</evidence>
<keyword evidence="3" id="KW-1185">Reference proteome</keyword>
<dbReference type="PANTHER" id="PTHR36738">
    <property type="entry name" value="EXPRESSED PROTEIN"/>
    <property type="match status" value="1"/>
</dbReference>
<gene>
    <name evidence="2" type="ORF">GlitD10_1027</name>
</gene>
<reference evidence="2 3" key="1">
    <citation type="submission" date="2016-10" db="EMBL/GenBank/DDBJ databases">
        <title>Description of Gloeomargarita lithophora gen. nov., sp. nov., a thylakoid-bearing basal-branching cyanobacterium with intracellular carbonates, and proposal for Gloeomargaritales ord. nov.</title>
        <authorList>
            <person name="Moreira D."/>
            <person name="Tavera R."/>
            <person name="Benzerara K."/>
            <person name="Skouri-Panet F."/>
            <person name="Couradeau E."/>
            <person name="Gerard E."/>
            <person name="Loussert C."/>
            <person name="Novelo E."/>
            <person name="Zivanovic Y."/>
            <person name="Lopez-Garcia P."/>
        </authorList>
    </citation>
    <scope>NUCLEOTIDE SEQUENCE [LARGE SCALE GENOMIC DNA]</scope>
    <source>
        <strain evidence="2 3">D10</strain>
    </source>
</reference>
<accession>A0A1J0ABP5</accession>
<feature type="transmembrane region" description="Helical" evidence="1">
    <location>
        <begin position="71"/>
        <end position="91"/>
    </location>
</feature>
<dbReference type="Proteomes" id="UP000180235">
    <property type="component" value="Chromosome"/>
</dbReference>
<protein>
    <recommendedName>
        <fullName evidence="4">DUF4079 domain-containing protein</fullName>
    </recommendedName>
</protein>
<keyword evidence="1" id="KW-0472">Membrane</keyword>
<dbReference type="OrthoDB" id="530812at2"/>
<feature type="transmembrane region" description="Helical" evidence="1">
    <location>
        <begin position="28"/>
        <end position="50"/>
    </location>
</feature>
<organism evidence="2 3">
    <name type="scientific">Gloeomargarita lithophora Alchichica-D10</name>
    <dbReference type="NCBI Taxonomy" id="1188229"/>
    <lineage>
        <taxon>Bacteria</taxon>
        <taxon>Bacillati</taxon>
        <taxon>Cyanobacteriota</taxon>
        <taxon>Cyanophyceae</taxon>
        <taxon>Gloeomargaritales</taxon>
        <taxon>Gloeomargaritaceae</taxon>
        <taxon>Gloeomargarita</taxon>
    </lineage>
</organism>
<evidence type="ECO:0008006" key="4">
    <source>
        <dbReference type="Google" id="ProtNLM"/>
    </source>
</evidence>
<dbReference type="PANTHER" id="PTHR36738:SF1">
    <property type="entry name" value="EXPRESSED PROTEIN"/>
    <property type="match status" value="1"/>
</dbReference>
<dbReference type="AlphaFoldDB" id="A0A1J0ABP5"/>